<name>A0AAE3NN92_9RHOB</name>
<keyword evidence="3" id="KW-1185">Reference proteome</keyword>
<feature type="transmembrane region" description="Helical" evidence="1">
    <location>
        <begin position="12"/>
        <end position="36"/>
    </location>
</feature>
<accession>A0AAE3NN92</accession>
<reference evidence="2" key="1">
    <citation type="submission" date="2023-03" db="EMBL/GenBank/DDBJ databases">
        <title>Multiphase analysis and comparison of six strains from genera Psychromarinibacter, Lutimaribacter, and Maritimibacter, including a novel species: Psychromarinibacter sediminicola sp. nov.</title>
        <authorList>
            <person name="Wang Y.-H."/>
            <person name="Ye M.-Q."/>
            <person name="Du Z.-J."/>
        </authorList>
    </citation>
    <scope>NUCLEOTIDE SEQUENCE</scope>
    <source>
        <strain evidence="2">C21-152</strain>
    </source>
</reference>
<dbReference type="InterPro" id="IPR021354">
    <property type="entry name" value="DUF2975"/>
</dbReference>
<feature type="transmembrane region" description="Helical" evidence="1">
    <location>
        <begin position="101"/>
        <end position="126"/>
    </location>
</feature>
<keyword evidence="1" id="KW-1133">Transmembrane helix</keyword>
<proteinExistence type="predicted"/>
<protein>
    <submittedName>
        <fullName evidence="2">DUF2975 domain-containing protein</fullName>
    </submittedName>
</protein>
<dbReference type="RefSeq" id="WP_275567239.1">
    <property type="nucleotide sequence ID" value="NZ_JARGYC010000022.1"/>
</dbReference>
<dbReference type="Proteomes" id="UP001220964">
    <property type="component" value="Unassembled WGS sequence"/>
</dbReference>
<evidence type="ECO:0000313" key="2">
    <source>
        <dbReference type="EMBL" id="MDF0601098.1"/>
    </source>
</evidence>
<gene>
    <name evidence="2" type="ORF">P1J78_10180</name>
</gene>
<evidence type="ECO:0000256" key="1">
    <source>
        <dbReference type="SAM" id="Phobius"/>
    </source>
</evidence>
<comment type="caution">
    <text evidence="2">The sequence shown here is derived from an EMBL/GenBank/DDBJ whole genome shotgun (WGS) entry which is preliminary data.</text>
</comment>
<keyword evidence="1" id="KW-0472">Membrane</keyword>
<sequence>MEDLKKLRRWAVPLQVGAILAMVALSLAVGLGIAFADLPDDLRRAAGLGDGVQLDTSRRVAVGALGALPALAMIYVLGQMAALFALYAAGEALSVRCARRLLNIGAGLFAGVVLELVARPAQILLASLANPPGQQVLSLGVEGADLGQILAAGLLVTVGWTMREAARIAEENRGFV</sequence>
<keyword evidence="1" id="KW-0812">Transmembrane</keyword>
<feature type="transmembrane region" description="Helical" evidence="1">
    <location>
        <begin position="67"/>
        <end position="89"/>
    </location>
</feature>
<dbReference type="EMBL" id="JARGYC010000022">
    <property type="protein sequence ID" value="MDF0601098.1"/>
    <property type="molecule type" value="Genomic_DNA"/>
</dbReference>
<dbReference type="Pfam" id="PF11188">
    <property type="entry name" value="DUF2975"/>
    <property type="match status" value="1"/>
</dbReference>
<organism evidence="2 3">
    <name type="scientific">Psychromarinibacter sediminicola</name>
    <dbReference type="NCBI Taxonomy" id="3033385"/>
    <lineage>
        <taxon>Bacteria</taxon>
        <taxon>Pseudomonadati</taxon>
        <taxon>Pseudomonadota</taxon>
        <taxon>Alphaproteobacteria</taxon>
        <taxon>Rhodobacterales</taxon>
        <taxon>Paracoccaceae</taxon>
        <taxon>Psychromarinibacter</taxon>
    </lineage>
</organism>
<evidence type="ECO:0000313" key="3">
    <source>
        <dbReference type="Proteomes" id="UP001220964"/>
    </source>
</evidence>
<dbReference type="AlphaFoldDB" id="A0AAE3NN92"/>
<feature type="transmembrane region" description="Helical" evidence="1">
    <location>
        <begin position="146"/>
        <end position="163"/>
    </location>
</feature>